<sequence length="54" mass="6922">MLKPQLILWVEQYTFKDKILKVIKEFWNNTQNYFQQNRKKIRFSIRRKQTIYKQ</sequence>
<accession>A0A8S1QCH0</accession>
<gene>
    <name evidence="1" type="ORF">PPRIM_AZ9-3.1.T1500040</name>
</gene>
<dbReference type="AlphaFoldDB" id="A0A8S1QCH0"/>
<dbReference type="EMBL" id="CAJJDM010000155">
    <property type="protein sequence ID" value="CAD8112110.1"/>
    <property type="molecule type" value="Genomic_DNA"/>
</dbReference>
<comment type="caution">
    <text evidence="1">The sequence shown here is derived from an EMBL/GenBank/DDBJ whole genome shotgun (WGS) entry which is preliminary data.</text>
</comment>
<reference evidence="1" key="1">
    <citation type="submission" date="2021-01" db="EMBL/GenBank/DDBJ databases">
        <authorList>
            <consortium name="Genoscope - CEA"/>
            <person name="William W."/>
        </authorList>
    </citation>
    <scope>NUCLEOTIDE SEQUENCE</scope>
</reference>
<evidence type="ECO:0000313" key="1">
    <source>
        <dbReference type="EMBL" id="CAD8112110.1"/>
    </source>
</evidence>
<organism evidence="1 2">
    <name type="scientific">Paramecium primaurelia</name>
    <dbReference type="NCBI Taxonomy" id="5886"/>
    <lineage>
        <taxon>Eukaryota</taxon>
        <taxon>Sar</taxon>
        <taxon>Alveolata</taxon>
        <taxon>Ciliophora</taxon>
        <taxon>Intramacronucleata</taxon>
        <taxon>Oligohymenophorea</taxon>
        <taxon>Peniculida</taxon>
        <taxon>Parameciidae</taxon>
        <taxon>Paramecium</taxon>
    </lineage>
</organism>
<proteinExistence type="predicted"/>
<protein>
    <submittedName>
        <fullName evidence="1">Uncharacterized protein</fullName>
    </submittedName>
</protein>
<keyword evidence="2" id="KW-1185">Reference proteome</keyword>
<dbReference type="Proteomes" id="UP000688137">
    <property type="component" value="Unassembled WGS sequence"/>
</dbReference>
<name>A0A8S1QCH0_PARPR</name>
<evidence type="ECO:0000313" key="2">
    <source>
        <dbReference type="Proteomes" id="UP000688137"/>
    </source>
</evidence>